<dbReference type="InterPro" id="IPR015927">
    <property type="entry name" value="Peptidase_S24_S26A/B/C"/>
</dbReference>
<dbReference type="PANTHER" id="PTHR40661:SF3">
    <property type="entry name" value="FELS-1 PROPHAGE TRANSCRIPTIONAL REGULATOR"/>
    <property type="match status" value="1"/>
</dbReference>
<organism evidence="6 7">
    <name type="scientific">Azospirillum baldaniorum</name>
    <dbReference type="NCBI Taxonomy" id="1064539"/>
    <lineage>
        <taxon>Bacteria</taxon>
        <taxon>Pseudomonadati</taxon>
        <taxon>Pseudomonadota</taxon>
        <taxon>Alphaproteobacteria</taxon>
        <taxon>Rhodospirillales</taxon>
        <taxon>Azospirillaceae</taxon>
        <taxon>Azospirillum</taxon>
    </lineage>
</organism>
<protein>
    <submittedName>
        <fullName evidence="6">Repressor protein C</fullName>
    </submittedName>
</protein>
<keyword evidence="3" id="KW-0804">Transcription</keyword>
<dbReference type="CDD" id="cd06529">
    <property type="entry name" value="S24_LexA-like"/>
    <property type="match status" value="1"/>
</dbReference>
<evidence type="ECO:0000313" key="6">
    <source>
        <dbReference type="EMBL" id="CCC99731.1"/>
    </source>
</evidence>
<evidence type="ECO:0000256" key="1">
    <source>
        <dbReference type="ARBA" id="ARBA00023015"/>
    </source>
</evidence>
<dbReference type="Pfam" id="PF01381">
    <property type="entry name" value="HTH_3"/>
    <property type="match status" value="1"/>
</dbReference>
<evidence type="ECO:0000259" key="5">
    <source>
        <dbReference type="PROSITE" id="PS50943"/>
    </source>
</evidence>
<gene>
    <name evidence="6" type="ORF">AZOBR_p120049</name>
</gene>
<dbReference type="CDD" id="cd00093">
    <property type="entry name" value="HTH_XRE"/>
    <property type="match status" value="1"/>
</dbReference>
<dbReference type="Pfam" id="PF00717">
    <property type="entry name" value="Peptidase_S24"/>
    <property type="match status" value="1"/>
</dbReference>
<dbReference type="InterPro" id="IPR001387">
    <property type="entry name" value="Cro/C1-type_HTH"/>
</dbReference>
<dbReference type="InterPro" id="IPR039418">
    <property type="entry name" value="LexA-like"/>
</dbReference>
<sequence length="233" mass="25230">MSQRDLSLRAGLNDSAVKKIESGSVRNPRSDSLLKIANALGCTLAELLGTEQETPAPGPEAFSQPPAAATPGPRVPEYGPTEVQPERVVSIPAISQMPRDVPVYGVAVGGDDADFEFNGQIVDYVRRPPGLIGVEGAFGIYVIGTSMDPRYEEGDLVYVHPGRPARPGDDVIIEMYDGHEGRSGHCYVKRLLKKAGGAYICRQYNPPRDDLAYPIERVKKVHRIMTAAELMSA</sequence>
<evidence type="ECO:0000256" key="2">
    <source>
        <dbReference type="ARBA" id="ARBA00023125"/>
    </source>
</evidence>
<dbReference type="Proteomes" id="UP000007319">
    <property type="component" value="Plasmid AZOBR_p1"/>
</dbReference>
<keyword evidence="7" id="KW-1185">Reference proteome</keyword>
<dbReference type="InterPro" id="IPR036286">
    <property type="entry name" value="LexA/Signal_pep-like_sf"/>
</dbReference>
<accession>A0A9P1NNI6</accession>
<dbReference type="AlphaFoldDB" id="A0A9P1NNI6"/>
<dbReference type="PROSITE" id="PS50943">
    <property type="entry name" value="HTH_CROC1"/>
    <property type="match status" value="1"/>
</dbReference>
<proteinExistence type="predicted"/>
<name>A0A9P1NNI6_9PROT</name>
<geneLocation type="plasmid" evidence="6 7">
    <name>AZOBR_p1</name>
</geneLocation>
<evidence type="ECO:0000256" key="3">
    <source>
        <dbReference type="ARBA" id="ARBA00023163"/>
    </source>
</evidence>
<dbReference type="InterPro" id="IPR010982">
    <property type="entry name" value="Lambda_DNA-bd_dom_sf"/>
</dbReference>
<evidence type="ECO:0000313" key="7">
    <source>
        <dbReference type="Proteomes" id="UP000007319"/>
    </source>
</evidence>
<keyword evidence="6" id="KW-0614">Plasmid</keyword>
<dbReference type="KEGG" id="abs:AZOBR_p120049"/>
<feature type="region of interest" description="Disordered" evidence="4">
    <location>
        <begin position="52"/>
        <end position="80"/>
    </location>
</feature>
<dbReference type="Gene3D" id="2.10.109.10">
    <property type="entry name" value="Umud Fragment, subunit A"/>
    <property type="match status" value="1"/>
</dbReference>
<dbReference type="SUPFAM" id="SSF51306">
    <property type="entry name" value="LexA/Signal peptidase"/>
    <property type="match status" value="1"/>
</dbReference>
<reference evidence="6 7" key="1">
    <citation type="journal article" date="2011" name="PLoS Genet.">
        <title>Azospirillum genomes reveal transition of bacteria from aquatic to terrestrial environments.</title>
        <authorList>
            <person name="Wisniewski-Dye F."/>
            <person name="Borziak K."/>
            <person name="Khalsa-Moyers G."/>
            <person name="Alexandre G."/>
            <person name="Sukharnikov L.O."/>
            <person name="Wuichet K."/>
            <person name="Hurst G.B."/>
            <person name="McDonald W.H."/>
            <person name="Robertson J.S."/>
            <person name="Barbe V."/>
            <person name="Calteau A."/>
            <person name="Rouy Z."/>
            <person name="Mangenot S."/>
            <person name="Prigent-Combaret C."/>
            <person name="Normand P."/>
            <person name="Boyer M."/>
            <person name="Siguier P."/>
            <person name="Dessaux Y."/>
            <person name="Elmerich C."/>
            <person name="Condemine G."/>
            <person name="Krishnen G."/>
            <person name="Kennedy I."/>
            <person name="Paterson A.H."/>
            <person name="Gonzalez V."/>
            <person name="Mavingui P."/>
            <person name="Zhulin I.B."/>
        </authorList>
    </citation>
    <scope>NUCLEOTIDE SEQUENCE [LARGE SCALE GENOMIC DNA]</scope>
    <source>
        <strain evidence="6 7">Sp245</strain>
    </source>
</reference>
<dbReference type="EMBL" id="HE577328">
    <property type="protein sequence ID" value="CCC99731.1"/>
    <property type="molecule type" value="Genomic_DNA"/>
</dbReference>
<dbReference type="GO" id="GO:0003677">
    <property type="term" value="F:DNA binding"/>
    <property type="evidence" value="ECO:0007669"/>
    <property type="project" value="UniProtKB-KW"/>
</dbReference>
<feature type="domain" description="HTH cro/C1-type" evidence="5">
    <location>
        <begin position="1"/>
        <end position="47"/>
    </location>
</feature>
<dbReference type="Gene3D" id="1.10.260.40">
    <property type="entry name" value="lambda repressor-like DNA-binding domains"/>
    <property type="match status" value="1"/>
</dbReference>
<keyword evidence="2" id="KW-0238">DNA-binding</keyword>
<evidence type="ECO:0000256" key="4">
    <source>
        <dbReference type="SAM" id="MobiDB-lite"/>
    </source>
</evidence>
<dbReference type="SUPFAM" id="SSF47413">
    <property type="entry name" value="lambda repressor-like DNA-binding domains"/>
    <property type="match status" value="1"/>
</dbReference>
<dbReference type="PANTHER" id="PTHR40661">
    <property type="match status" value="1"/>
</dbReference>
<keyword evidence="1" id="KW-0805">Transcription regulation</keyword>